<reference evidence="1" key="1">
    <citation type="journal article" date="2020" name="Stud. Mycol.">
        <title>101 Dothideomycetes genomes: a test case for predicting lifestyles and emergence of pathogens.</title>
        <authorList>
            <person name="Haridas S."/>
            <person name="Albert R."/>
            <person name="Binder M."/>
            <person name="Bloem J."/>
            <person name="Labutti K."/>
            <person name="Salamov A."/>
            <person name="Andreopoulos B."/>
            <person name="Baker S."/>
            <person name="Barry K."/>
            <person name="Bills G."/>
            <person name="Bluhm B."/>
            <person name="Cannon C."/>
            <person name="Castanera R."/>
            <person name="Culley D."/>
            <person name="Daum C."/>
            <person name="Ezra D."/>
            <person name="Gonzalez J."/>
            <person name="Henrissat B."/>
            <person name="Kuo A."/>
            <person name="Liang C."/>
            <person name="Lipzen A."/>
            <person name="Lutzoni F."/>
            <person name="Magnuson J."/>
            <person name="Mondo S."/>
            <person name="Nolan M."/>
            <person name="Ohm R."/>
            <person name="Pangilinan J."/>
            <person name="Park H.-J."/>
            <person name="Ramirez L."/>
            <person name="Alfaro M."/>
            <person name="Sun H."/>
            <person name="Tritt A."/>
            <person name="Yoshinaga Y."/>
            <person name="Zwiers L.-H."/>
            <person name="Turgeon B."/>
            <person name="Goodwin S."/>
            <person name="Spatafora J."/>
            <person name="Crous P."/>
            <person name="Grigoriev I."/>
        </authorList>
    </citation>
    <scope>NUCLEOTIDE SEQUENCE</scope>
    <source>
        <strain evidence="1">ATCC 200398</strain>
    </source>
</reference>
<accession>A0ACB6R4N7</accession>
<keyword evidence="2" id="KW-1185">Reference proteome</keyword>
<sequence length="727" mass="80926">MAGLPSIGDILMLSQLAWKIGRAFTAGRKGAPTEFLEVETEINGLAKALKLLAETLFADLDESLLEKADKETQAGVATIVLSCQRTVNDLDSLMDQYQVIKKHRTVGGFAIERTWSDLVLASYKTMMWTTEGGNIQNLRNMLRMHTSSIALTMQAMQSKSLARLESVVAPMAEKIDKIHHRTGSLGEQLEEVRRIAIEIAGDTLPLRPTRDLESPPQGSPLLDRSRQTPLSTETIPTRQYFPPRQSSNNAASFPELSNSEALPSATARKRFSEFSFGGPSGGAKSQSLEIRTYETPVAPSSKRFSELSIEGSSPQFSGSYPPSDAGTHSGWSSPATSRNSFLHHQPSKKESRLPMTPEMTEPTARPDSTIMPPLPPPALDIPPDPGVDKAMSVSKLSLVPSLPPDIIKLHRSSTTSSQRDLFEKAAFRNSAILCDVRGSLVEYAQKVSSEEDSHDVEMIKACQECRIAVVRKRETSEDNSVRMMTSIWVFSDDNIVRLQLKLADGEIYLPYSSYFNPEKISVTVPCELRFHDVRYGTRPLKIAKTHWVNYYFEDTSASTLFQNEIMGRSLLSTFRTEKTLRIHEGLSGAFSYQEQMCGMENLRIWEDETTGAVIAMIHYSAQFRLGYLSFYLNSSRNPIRLKDEGGKEIKIKGLRVPLEKVGVTRKDSGAGVAGEGKVERKEKELDKRKIVSGVRIEFGSEHEKRNFIALVKDVQRTMLELPDLIGV</sequence>
<proteinExistence type="predicted"/>
<gene>
    <name evidence="1" type="ORF">BDR25DRAFT_256055</name>
</gene>
<name>A0ACB6R4N7_9PLEO</name>
<dbReference type="EMBL" id="MU003498">
    <property type="protein sequence ID" value="KAF2474289.1"/>
    <property type="molecule type" value="Genomic_DNA"/>
</dbReference>
<protein>
    <submittedName>
        <fullName evidence="1">Uncharacterized protein</fullName>
    </submittedName>
</protein>
<evidence type="ECO:0000313" key="2">
    <source>
        <dbReference type="Proteomes" id="UP000799755"/>
    </source>
</evidence>
<organism evidence="1 2">
    <name type="scientific">Lindgomyces ingoldianus</name>
    <dbReference type="NCBI Taxonomy" id="673940"/>
    <lineage>
        <taxon>Eukaryota</taxon>
        <taxon>Fungi</taxon>
        <taxon>Dikarya</taxon>
        <taxon>Ascomycota</taxon>
        <taxon>Pezizomycotina</taxon>
        <taxon>Dothideomycetes</taxon>
        <taxon>Pleosporomycetidae</taxon>
        <taxon>Pleosporales</taxon>
        <taxon>Lindgomycetaceae</taxon>
        <taxon>Lindgomyces</taxon>
    </lineage>
</organism>
<comment type="caution">
    <text evidence="1">The sequence shown here is derived from an EMBL/GenBank/DDBJ whole genome shotgun (WGS) entry which is preliminary data.</text>
</comment>
<evidence type="ECO:0000313" key="1">
    <source>
        <dbReference type="EMBL" id="KAF2474289.1"/>
    </source>
</evidence>
<dbReference type="Proteomes" id="UP000799755">
    <property type="component" value="Unassembled WGS sequence"/>
</dbReference>